<evidence type="ECO:0000256" key="3">
    <source>
        <dbReference type="ARBA" id="ARBA00022692"/>
    </source>
</evidence>
<keyword evidence="5 6" id="KW-0472">Membrane</keyword>
<name>D9Q1E2_ACIS3</name>
<keyword evidence="4 6" id="KW-1133">Transmembrane helix</keyword>
<sequence length="219" mass="22875">MNAVRWLAVAVIAVGAGLAAFKAVRPDSALISYIAGLTELAIGRLGYAGVAGLMALESAAIPVPSEVVVPLAALHFRSPQGLISVVLASTAGNLLGSAALYFIAREGGRGLLYRYSSTLGIGREELRRAEEFFASRGGLAVIVGRVLPAVRTYISAPPGLFRMAVARFLAYTLAGSVAWNSLLAWLGYSFGYAIISSPWLDYAGAAGLVILGLVMLFRA</sequence>
<protein>
    <submittedName>
        <fullName evidence="8">DedA</fullName>
    </submittedName>
</protein>
<feature type="transmembrane region" description="Helical" evidence="6">
    <location>
        <begin position="168"/>
        <end position="187"/>
    </location>
</feature>
<evidence type="ECO:0000256" key="2">
    <source>
        <dbReference type="ARBA" id="ARBA00022475"/>
    </source>
</evidence>
<evidence type="ECO:0000313" key="8">
    <source>
        <dbReference type="EMBL" id="ADL19130.1"/>
    </source>
</evidence>
<keyword evidence="2" id="KW-1003">Cell membrane</keyword>
<feature type="transmembrane region" description="Helical" evidence="6">
    <location>
        <begin position="199"/>
        <end position="217"/>
    </location>
</feature>
<feature type="domain" description="VTT" evidence="7">
    <location>
        <begin position="63"/>
        <end position="188"/>
    </location>
</feature>
<dbReference type="GO" id="GO:0005886">
    <property type="term" value="C:plasma membrane"/>
    <property type="evidence" value="ECO:0007669"/>
    <property type="project" value="UniProtKB-SubCell"/>
</dbReference>
<dbReference type="KEGG" id="asc:ASAC_0724"/>
<keyword evidence="3 6" id="KW-0812">Transmembrane</keyword>
<evidence type="ECO:0000256" key="1">
    <source>
        <dbReference type="ARBA" id="ARBA00004651"/>
    </source>
</evidence>
<dbReference type="PANTHER" id="PTHR42709">
    <property type="entry name" value="ALKALINE PHOSPHATASE LIKE PROTEIN"/>
    <property type="match status" value="1"/>
</dbReference>
<accession>D9Q1E2</accession>
<evidence type="ECO:0000313" key="9">
    <source>
        <dbReference type="Proteomes" id="UP000000346"/>
    </source>
</evidence>
<dbReference type="eggNOG" id="arCOG03117">
    <property type="taxonomic scope" value="Archaea"/>
</dbReference>
<proteinExistence type="predicted"/>
<dbReference type="AlphaFoldDB" id="D9Q1E2"/>
<dbReference type="InterPro" id="IPR032816">
    <property type="entry name" value="VTT_dom"/>
</dbReference>
<evidence type="ECO:0000256" key="6">
    <source>
        <dbReference type="SAM" id="Phobius"/>
    </source>
</evidence>
<dbReference type="STRING" id="666510.ASAC_0724"/>
<dbReference type="PANTHER" id="PTHR42709:SF6">
    <property type="entry name" value="UNDECAPRENYL PHOSPHATE TRANSPORTER A"/>
    <property type="match status" value="1"/>
</dbReference>
<gene>
    <name evidence="8" type="ordered locus">ASAC_0724</name>
</gene>
<feature type="transmembrane region" description="Helical" evidence="6">
    <location>
        <begin position="83"/>
        <end position="104"/>
    </location>
</feature>
<evidence type="ECO:0000256" key="4">
    <source>
        <dbReference type="ARBA" id="ARBA00022989"/>
    </source>
</evidence>
<feature type="transmembrane region" description="Helical" evidence="6">
    <location>
        <begin position="6"/>
        <end position="24"/>
    </location>
</feature>
<keyword evidence="9" id="KW-1185">Reference proteome</keyword>
<dbReference type="Pfam" id="PF09335">
    <property type="entry name" value="VTT_dom"/>
    <property type="match status" value="1"/>
</dbReference>
<comment type="subcellular location">
    <subcellularLocation>
        <location evidence="1">Cell membrane</location>
        <topology evidence="1">Multi-pass membrane protein</topology>
    </subcellularLocation>
</comment>
<evidence type="ECO:0000256" key="5">
    <source>
        <dbReference type="ARBA" id="ARBA00023136"/>
    </source>
</evidence>
<organism evidence="8 9">
    <name type="scientific">Acidilobus saccharovorans (strain DSM 16705 / JCM 18335 / VKM B-2471 / 345-15)</name>
    <dbReference type="NCBI Taxonomy" id="666510"/>
    <lineage>
        <taxon>Archaea</taxon>
        <taxon>Thermoproteota</taxon>
        <taxon>Thermoprotei</taxon>
        <taxon>Acidilobales</taxon>
        <taxon>Acidilobaceae</taxon>
        <taxon>Acidilobus</taxon>
    </lineage>
</organism>
<dbReference type="EMBL" id="CP001742">
    <property type="protein sequence ID" value="ADL19130.1"/>
    <property type="molecule type" value="Genomic_DNA"/>
</dbReference>
<evidence type="ECO:0000259" key="7">
    <source>
        <dbReference type="Pfam" id="PF09335"/>
    </source>
</evidence>
<reference evidence="8 9" key="1">
    <citation type="journal article" date="2010" name="Appl. Environ. Microbiol.">
        <title>The genome sequence of the crenarchaeon Acidilobus saccharovorans supports a new order, Acidilobales, and suggests an important ecological role in terrestrial acidic hot springs.</title>
        <authorList>
            <person name="Mardanov A.V."/>
            <person name="Svetlitchnyi V.A."/>
            <person name="Beletsky A.V."/>
            <person name="Prokofeva M.I."/>
            <person name="Bonch-Osmolovskaya E.A."/>
            <person name="Ravin N.V."/>
            <person name="Skryabin K.G."/>
        </authorList>
    </citation>
    <scope>NUCLEOTIDE SEQUENCE [LARGE SCALE GENOMIC DNA]</scope>
    <source>
        <strain evidence="9">DSM 16705 / JCM 18335 / VKM B-2471 / 345-15</strain>
    </source>
</reference>
<dbReference type="Proteomes" id="UP000000346">
    <property type="component" value="Chromosome"/>
</dbReference>
<dbReference type="HOGENOM" id="CLU_044208_1_1_2"/>
<dbReference type="InterPro" id="IPR051311">
    <property type="entry name" value="DedA_domain"/>
</dbReference>
<dbReference type="InParanoid" id="D9Q1E2"/>